<dbReference type="Proteomes" id="UP001059844">
    <property type="component" value="Chromosome"/>
</dbReference>
<keyword evidence="1" id="KW-0812">Transmembrane</keyword>
<sequence length="160" mass="19311">MKEYNIEEIDREEIIISFLFDKTSTVISFLFSILLIALIFLKIKASVLIDKWGYIVILFILLLYLTFNKYYEWNKNKYHKLTIKEEDLYINNRFYCTISNIKSINISYSVNQFESGWTVYLYRYLNSRDYIIKRRLKEKDAYIIAEKLADFLGKTIVKDN</sequence>
<accession>A0ABY5IV28</accession>
<dbReference type="EMBL" id="CP101751">
    <property type="protein sequence ID" value="UUC46499.1"/>
    <property type="molecule type" value="Genomic_DNA"/>
</dbReference>
<feature type="transmembrane region" description="Helical" evidence="1">
    <location>
        <begin position="52"/>
        <end position="71"/>
    </location>
</feature>
<name>A0ABY5IV28_9FLAO</name>
<keyword evidence="1" id="KW-1133">Transmembrane helix</keyword>
<evidence type="ECO:0008006" key="4">
    <source>
        <dbReference type="Google" id="ProtNLM"/>
    </source>
</evidence>
<dbReference type="RefSeq" id="WP_256552163.1">
    <property type="nucleotide sequence ID" value="NZ_CP101751.1"/>
</dbReference>
<keyword evidence="1" id="KW-0472">Membrane</keyword>
<organism evidence="2 3">
    <name type="scientific">Flavobacterium cerinum</name>
    <dbReference type="NCBI Taxonomy" id="2502784"/>
    <lineage>
        <taxon>Bacteria</taxon>
        <taxon>Pseudomonadati</taxon>
        <taxon>Bacteroidota</taxon>
        <taxon>Flavobacteriia</taxon>
        <taxon>Flavobacteriales</taxon>
        <taxon>Flavobacteriaceae</taxon>
        <taxon>Flavobacterium</taxon>
    </lineage>
</organism>
<feature type="transmembrane region" description="Helical" evidence="1">
    <location>
        <begin position="20"/>
        <end position="40"/>
    </location>
</feature>
<evidence type="ECO:0000256" key="1">
    <source>
        <dbReference type="SAM" id="Phobius"/>
    </source>
</evidence>
<reference evidence="2" key="1">
    <citation type="submission" date="2022-07" db="EMBL/GenBank/DDBJ databases">
        <title>Isolation, identification, and degradation of a PFOSA degrading strain from sewage treatment plant.</title>
        <authorList>
            <person name="Zhang L."/>
            <person name="Huo Y."/>
        </authorList>
    </citation>
    <scope>NUCLEOTIDE SEQUENCE</scope>
    <source>
        <strain evidence="2">C1</strain>
    </source>
</reference>
<gene>
    <name evidence="2" type="ORF">NOX80_04685</name>
</gene>
<keyword evidence="3" id="KW-1185">Reference proteome</keyword>
<protein>
    <recommendedName>
        <fullName evidence="4">YcxB family protein</fullName>
    </recommendedName>
</protein>
<evidence type="ECO:0000313" key="2">
    <source>
        <dbReference type="EMBL" id="UUC46499.1"/>
    </source>
</evidence>
<proteinExistence type="predicted"/>
<evidence type="ECO:0000313" key="3">
    <source>
        <dbReference type="Proteomes" id="UP001059844"/>
    </source>
</evidence>